<comment type="caution">
    <text evidence="2">The sequence shown here is derived from an EMBL/GenBank/DDBJ whole genome shotgun (WGS) entry which is preliminary data.</text>
</comment>
<accession>A0A0A2M5T5</accession>
<proteinExistence type="predicted"/>
<dbReference type="Proteomes" id="UP000030152">
    <property type="component" value="Unassembled WGS sequence"/>
</dbReference>
<protein>
    <submittedName>
        <fullName evidence="2">Uncharacterized protein</fullName>
    </submittedName>
</protein>
<organism evidence="2 3">
    <name type="scientific">Flavobacterium rivuli WB 3.3-2 = DSM 21788</name>
    <dbReference type="NCBI Taxonomy" id="1121895"/>
    <lineage>
        <taxon>Bacteria</taxon>
        <taxon>Pseudomonadati</taxon>
        <taxon>Bacteroidota</taxon>
        <taxon>Flavobacteriia</taxon>
        <taxon>Flavobacteriales</taxon>
        <taxon>Flavobacteriaceae</taxon>
        <taxon>Flavobacterium</taxon>
    </lineage>
</organism>
<name>A0A0A2M5T5_9FLAO</name>
<dbReference type="AlphaFoldDB" id="A0A0A2M5T5"/>
<dbReference type="STRING" id="1121895.GCA_000378485_01399"/>
<feature type="chain" id="PRO_5001990937" evidence="1">
    <location>
        <begin position="19"/>
        <end position="167"/>
    </location>
</feature>
<reference evidence="2 3" key="1">
    <citation type="submission" date="2013-09" db="EMBL/GenBank/DDBJ databases">
        <authorList>
            <person name="Zeng Z."/>
            <person name="Chen C."/>
        </authorList>
    </citation>
    <scope>NUCLEOTIDE SEQUENCE [LARGE SCALE GENOMIC DNA]</scope>
    <source>
        <strain evidence="2 3">WB 3.3-2</strain>
    </source>
</reference>
<keyword evidence="1" id="KW-0732">Signal</keyword>
<gene>
    <name evidence="2" type="ORF">Q765_05695</name>
</gene>
<evidence type="ECO:0000256" key="1">
    <source>
        <dbReference type="SAM" id="SignalP"/>
    </source>
</evidence>
<dbReference type="EMBL" id="JRLX01000004">
    <property type="protein sequence ID" value="KGO87624.1"/>
    <property type="molecule type" value="Genomic_DNA"/>
</dbReference>
<evidence type="ECO:0000313" key="2">
    <source>
        <dbReference type="EMBL" id="KGO87624.1"/>
    </source>
</evidence>
<dbReference type="RefSeq" id="WP_020212538.1">
    <property type="nucleotide sequence ID" value="NZ_JRLX01000004.1"/>
</dbReference>
<evidence type="ECO:0000313" key="3">
    <source>
        <dbReference type="Proteomes" id="UP000030152"/>
    </source>
</evidence>
<feature type="signal peptide" evidence="1">
    <location>
        <begin position="1"/>
        <end position="18"/>
    </location>
</feature>
<sequence length="167" mass="18650">MKKLLIAALLSLPLLTIAQEKVNSGKPIYISKTLTAQPGEVYLDSVKIDRPHIYLDPDNILETKVFKAETSKADAEGATLITRKLQGDIIPLKDFIESLKAGSSKIKRATIIKLMVNDKYVTDPENYRIELSSVRKVSIFNFRDKDSTNPDATASVLLTIKGFRKKE</sequence>
<keyword evidence="3" id="KW-1185">Reference proteome</keyword>